<sequence>MPMSGPISMEEWKRIRWWPFYEDASVAKAEAFVQRYLLRLLTVCFGFVNGELCSRPAPFLPDILHIAAGTRGCQATLERYFHALSALDVVRKKKLRHSQESGLASGSSELQKGGDDAAVLDGPLTAFDFALSVDEAMFFFQRAGETSLRGPCARGLSYGSPKHLCELRDLLQVGDWSDAEEETVDNYEDEDDNVLPLATELTLLLEEEGCPALTLTLLGSSHWGIYITPRLTAIPFNVGMSTVEKGNLDEMMGQMDFPLHCNHGSSKESLVSFL</sequence>
<reference evidence="1 2" key="1">
    <citation type="journal article" date="2014" name="Genome Announc.">
        <title>Trypanosoma cruzi Clone Dm28c Draft Genome Sequence.</title>
        <authorList>
            <person name="Grisard E.C."/>
            <person name="Teixeira S.M."/>
            <person name="de Almeida L.G."/>
            <person name="Stoco P.H."/>
            <person name="Gerber A.L."/>
            <person name="Talavera-Lopez C."/>
            <person name="Lima O.C."/>
            <person name="Andersson B."/>
            <person name="de Vasconcelos A.T."/>
        </authorList>
    </citation>
    <scope>NUCLEOTIDE SEQUENCE [LARGE SCALE GENOMIC DNA]</scope>
    <source>
        <strain evidence="1 2">Dm28c</strain>
    </source>
</reference>
<dbReference type="Proteomes" id="UP000017861">
    <property type="component" value="Unassembled WGS sequence"/>
</dbReference>
<proteinExistence type="predicted"/>
<organism evidence="1 2">
    <name type="scientific">Trypanosoma cruzi Dm28c</name>
    <dbReference type="NCBI Taxonomy" id="1416333"/>
    <lineage>
        <taxon>Eukaryota</taxon>
        <taxon>Discoba</taxon>
        <taxon>Euglenozoa</taxon>
        <taxon>Kinetoplastea</taxon>
        <taxon>Metakinetoplastina</taxon>
        <taxon>Trypanosomatida</taxon>
        <taxon>Trypanosomatidae</taxon>
        <taxon>Trypanosoma</taxon>
        <taxon>Schizotrypanum</taxon>
    </lineage>
</organism>
<dbReference type="AlphaFoldDB" id="V5BC07"/>
<gene>
    <name evidence="1" type="ORF">TCDM_06467</name>
</gene>
<dbReference type="VEuPathDB" id="TriTrypDB:TCDM_06467"/>
<accession>V5BC07</accession>
<comment type="caution">
    <text evidence="1">The sequence shown here is derived from an EMBL/GenBank/DDBJ whole genome shotgun (WGS) entry which is preliminary data.</text>
</comment>
<evidence type="ECO:0000313" key="2">
    <source>
        <dbReference type="Proteomes" id="UP000017861"/>
    </source>
</evidence>
<evidence type="ECO:0000313" key="1">
    <source>
        <dbReference type="EMBL" id="ESS65219.1"/>
    </source>
</evidence>
<protein>
    <submittedName>
        <fullName evidence="1">Uncharacterized protein</fullName>
    </submittedName>
</protein>
<dbReference type="EMBL" id="AYLP01000069">
    <property type="protein sequence ID" value="ESS65219.1"/>
    <property type="molecule type" value="Genomic_DNA"/>
</dbReference>
<name>V5BC07_TRYCR</name>